<protein>
    <submittedName>
        <fullName evidence="10">Cyclic AMP response element-binding protein A-like isoform X1</fullName>
    </submittedName>
</protein>
<feature type="region of interest" description="Disordered" evidence="7">
    <location>
        <begin position="128"/>
        <end position="176"/>
    </location>
</feature>
<dbReference type="SMART" id="SM00338">
    <property type="entry name" value="BRLZ"/>
    <property type="match status" value="1"/>
</dbReference>
<dbReference type="Proteomes" id="UP000694941">
    <property type="component" value="Unplaced"/>
</dbReference>
<feature type="domain" description="BZIP" evidence="8">
    <location>
        <begin position="306"/>
        <end position="369"/>
    </location>
</feature>
<dbReference type="SUPFAM" id="SSF57959">
    <property type="entry name" value="Leucine zipper domain"/>
    <property type="match status" value="1"/>
</dbReference>
<dbReference type="InterPro" id="IPR004827">
    <property type="entry name" value="bZIP"/>
</dbReference>
<dbReference type="Pfam" id="PF00170">
    <property type="entry name" value="bZIP_1"/>
    <property type="match status" value="1"/>
</dbReference>
<dbReference type="CDD" id="cd14689">
    <property type="entry name" value="bZIP_CREB3"/>
    <property type="match status" value="1"/>
</dbReference>
<feature type="compositionally biased region" description="Low complexity" evidence="7">
    <location>
        <begin position="201"/>
        <end position="218"/>
    </location>
</feature>
<evidence type="ECO:0000259" key="8">
    <source>
        <dbReference type="PROSITE" id="PS50217"/>
    </source>
</evidence>
<evidence type="ECO:0000256" key="4">
    <source>
        <dbReference type="ARBA" id="ARBA00023163"/>
    </source>
</evidence>
<dbReference type="Gene3D" id="1.20.5.170">
    <property type="match status" value="1"/>
</dbReference>
<evidence type="ECO:0000256" key="6">
    <source>
        <dbReference type="SAM" id="Coils"/>
    </source>
</evidence>
<evidence type="ECO:0000256" key="7">
    <source>
        <dbReference type="SAM" id="MobiDB-lite"/>
    </source>
</evidence>
<keyword evidence="4" id="KW-0804">Transcription</keyword>
<feature type="region of interest" description="Disordered" evidence="7">
    <location>
        <begin position="189"/>
        <end position="222"/>
    </location>
</feature>
<feature type="compositionally biased region" description="Low complexity" evidence="7">
    <location>
        <begin position="139"/>
        <end position="148"/>
    </location>
</feature>
<evidence type="ECO:0000313" key="10">
    <source>
        <dbReference type="RefSeq" id="XP_013777992.2"/>
    </source>
</evidence>
<evidence type="ECO:0000256" key="1">
    <source>
        <dbReference type="ARBA" id="ARBA00004123"/>
    </source>
</evidence>
<keyword evidence="2" id="KW-0805">Transcription regulation</keyword>
<evidence type="ECO:0000256" key="2">
    <source>
        <dbReference type="ARBA" id="ARBA00023015"/>
    </source>
</evidence>
<dbReference type="GeneID" id="106462593"/>
<reference evidence="10" key="1">
    <citation type="submission" date="2025-08" db="UniProtKB">
        <authorList>
            <consortium name="RefSeq"/>
        </authorList>
    </citation>
    <scope>IDENTIFICATION</scope>
    <source>
        <tissue evidence="10">Muscle</tissue>
    </source>
</reference>
<proteinExistence type="predicted"/>
<gene>
    <name evidence="10" type="primary">LOC106462593</name>
</gene>
<evidence type="ECO:0000256" key="5">
    <source>
        <dbReference type="ARBA" id="ARBA00023242"/>
    </source>
</evidence>
<dbReference type="PROSITE" id="PS50217">
    <property type="entry name" value="BZIP"/>
    <property type="match status" value="1"/>
</dbReference>
<dbReference type="PANTHER" id="PTHR46004:SF3">
    <property type="entry name" value="CYCLIC AMP RESPONSE ELEMENT-BINDING PROTEIN A"/>
    <property type="match status" value="1"/>
</dbReference>
<accession>A0ABM1BAB2</accession>
<evidence type="ECO:0000256" key="3">
    <source>
        <dbReference type="ARBA" id="ARBA00023125"/>
    </source>
</evidence>
<name>A0ABM1BAB2_LIMPO</name>
<organism evidence="9 10">
    <name type="scientific">Limulus polyphemus</name>
    <name type="common">Atlantic horseshoe crab</name>
    <dbReference type="NCBI Taxonomy" id="6850"/>
    <lineage>
        <taxon>Eukaryota</taxon>
        <taxon>Metazoa</taxon>
        <taxon>Ecdysozoa</taxon>
        <taxon>Arthropoda</taxon>
        <taxon>Chelicerata</taxon>
        <taxon>Merostomata</taxon>
        <taxon>Xiphosura</taxon>
        <taxon>Limulidae</taxon>
        <taxon>Limulus</taxon>
    </lineage>
</organism>
<keyword evidence="9" id="KW-1185">Reference proteome</keyword>
<sequence length="416" mass="46207">MALDIIDGIFYNFEENYLNDIWNTDPAEPKLQCMDLDLDMDCKNILDNRSIILHDRMMTDAVQSPFVQADHCYSLAIDDNIPDSPLSKQPPDNQMEDYSEDMVAECFPAIPLTSASGEAEFTGFNAVKQEPLSSPPSPSTELLPCTSSDNKTQSTASVQHNSLVTHPESNTKGAKRRRLLMPNINIKLENAGFPLPPTPPSSTNSDTDGSLSPFHPLSTPSPPPAVIVSSSLNYSTANRKGFSSSPILVKSSTSTSKGLYYSSLLSNQPKGATGALVLTEEEKRTLLAEGYPIPHRLPLTKAEERSLKKVRRKIKNKISAQESRRKRKEYVDTLEKNVEILTNENNDFKKKVESLENINKSLQSELQKLLSLLDSSCLKKDKIATSHKVAEPLIDSPVESLDDTLDFFENYEDKAR</sequence>
<keyword evidence="5" id="KW-0539">Nucleus</keyword>
<keyword evidence="6" id="KW-0175">Coiled coil</keyword>
<dbReference type="PROSITE" id="PS00036">
    <property type="entry name" value="BZIP_BASIC"/>
    <property type="match status" value="1"/>
</dbReference>
<dbReference type="RefSeq" id="XP_013777992.2">
    <property type="nucleotide sequence ID" value="XM_013922538.2"/>
</dbReference>
<dbReference type="PRINTS" id="PR00041">
    <property type="entry name" value="LEUZIPPRCREB"/>
</dbReference>
<feature type="compositionally biased region" description="Polar residues" evidence="7">
    <location>
        <begin position="149"/>
        <end position="172"/>
    </location>
</feature>
<evidence type="ECO:0000313" key="9">
    <source>
        <dbReference type="Proteomes" id="UP000694941"/>
    </source>
</evidence>
<comment type="subcellular location">
    <subcellularLocation>
        <location evidence="1">Nucleus</location>
    </subcellularLocation>
</comment>
<dbReference type="InterPro" id="IPR046347">
    <property type="entry name" value="bZIP_sf"/>
</dbReference>
<dbReference type="PANTHER" id="PTHR46004">
    <property type="entry name" value="CYCLIC AMP RESPONSE ELEMENT-BINDING PROTEIN A"/>
    <property type="match status" value="1"/>
</dbReference>
<feature type="coiled-coil region" evidence="6">
    <location>
        <begin position="331"/>
        <end position="372"/>
    </location>
</feature>
<keyword evidence="3" id="KW-0238">DNA-binding</keyword>